<protein>
    <recommendedName>
        <fullName evidence="5">Glycosyltransferase family 1 protein</fullName>
    </recommendedName>
</protein>
<dbReference type="AlphaFoldDB" id="A0A1V0B7R1"/>
<sequence length="417" mass="46891">MTVNKQSASPKVTHLLSNWRWTERSEPVTDLVIAEQQEGADSQLVCGKPSPKARRSTLWECRKKGLEPVTLEMEKHLRIMSATRDVPKLVNVMREHQTDVINCHMPNAHMLGVLANCMTGGKHLLVRTSYNANGPDDKWRSRFLLKNATDGLVVISEHARQQAVERFKFPASRIAVIEPGIDLERFNTSMDREQARARFGFGPDDFVIGMASRIQPRRRLDLLLNAAAELRKQIPNLKLFLVGHGDANNVVHAPAERLGISDLLVMPGYIEGDDLVAAYRAMDLLYFPVGGTDQSCRTLREVLACGCPVIGGNVGFIPELVKEGVNGLLVDLDVDQARDSILALYRNPELRQRMACQAGEDAEKRFRLRHQARQNLALYQRLHAYKALPQPRKRVSKRALALLGFYAYLALSELELF</sequence>
<proteinExistence type="predicted"/>
<dbReference type="STRING" id="1931241.BVH74_14945"/>
<evidence type="ECO:0000259" key="2">
    <source>
        <dbReference type="Pfam" id="PF13439"/>
    </source>
</evidence>
<dbReference type="SUPFAM" id="SSF53756">
    <property type="entry name" value="UDP-Glycosyltransferase/glycogen phosphorylase"/>
    <property type="match status" value="1"/>
</dbReference>
<gene>
    <name evidence="3" type="ORF">BVH74_14945</name>
</gene>
<dbReference type="CDD" id="cd03801">
    <property type="entry name" value="GT4_PimA-like"/>
    <property type="match status" value="1"/>
</dbReference>
<dbReference type="PANTHER" id="PTHR45947:SF3">
    <property type="entry name" value="SULFOQUINOVOSYL TRANSFERASE SQD2"/>
    <property type="match status" value="1"/>
</dbReference>
<dbReference type="InterPro" id="IPR001296">
    <property type="entry name" value="Glyco_trans_1"/>
</dbReference>
<dbReference type="PANTHER" id="PTHR45947">
    <property type="entry name" value="SULFOQUINOVOSYL TRANSFERASE SQD2"/>
    <property type="match status" value="1"/>
</dbReference>
<dbReference type="InterPro" id="IPR050194">
    <property type="entry name" value="Glycosyltransferase_grp1"/>
</dbReference>
<evidence type="ECO:0000313" key="4">
    <source>
        <dbReference type="Proteomes" id="UP000243488"/>
    </source>
</evidence>
<dbReference type="InterPro" id="IPR028098">
    <property type="entry name" value="Glyco_trans_4-like_N"/>
</dbReference>
<keyword evidence="4" id="KW-1185">Reference proteome</keyword>
<evidence type="ECO:0008006" key="5">
    <source>
        <dbReference type="Google" id="ProtNLM"/>
    </source>
</evidence>
<evidence type="ECO:0000313" key="3">
    <source>
        <dbReference type="EMBL" id="AQZ95968.1"/>
    </source>
</evidence>
<dbReference type="Gene3D" id="3.40.50.2000">
    <property type="entry name" value="Glycogen Phosphorylase B"/>
    <property type="match status" value="2"/>
</dbReference>
<evidence type="ECO:0000259" key="1">
    <source>
        <dbReference type="Pfam" id="PF00534"/>
    </source>
</evidence>
<dbReference type="Pfam" id="PF00534">
    <property type="entry name" value="Glycos_transf_1"/>
    <property type="match status" value="1"/>
</dbReference>
<accession>A0A1V0B7R1</accession>
<feature type="domain" description="Glycosyl transferase family 1" evidence="1">
    <location>
        <begin position="191"/>
        <end position="358"/>
    </location>
</feature>
<feature type="domain" description="Glycosyltransferase subfamily 4-like N-terminal" evidence="2">
    <location>
        <begin position="31"/>
        <end position="185"/>
    </location>
</feature>
<name>A0A1V0B7R1_9GAMM</name>
<organism evidence="3 4">
    <name type="scientific">Halopseudomonas phragmitis</name>
    <dbReference type="NCBI Taxonomy" id="1931241"/>
    <lineage>
        <taxon>Bacteria</taxon>
        <taxon>Pseudomonadati</taxon>
        <taxon>Pseudomonadota</taxon>
        <taxon>Gammaproteobacteria</taxon>
        <taxon>Pseudomonadales</taxon>
        <taxon>Pseudomonadaceae</taxon>
        <taxon>Halopseudomonas</taxon>
    </lineage>
</organism>
<dbReference type="Proteomes" id="UP000243488">
    <property type="component" value="Chromosome"/>
</dbReference>
<dbReference type="Pfam" id="PF13439">
    <property type="entry name" value="Glyco_transf_4"/>
    <property type="match status" value="1"/>
</dbReference>
<reference evidence="3 4" key="1">
    <citation type="submission" date="2017-03" db="EMBL/GenBank/DDBJ databases">
        <title>Complete genome sequence of the novel DNRA strain Pseudomonas sp. S-6-2 isolated from Chinese polluted river sediment. Journal of Biotechnology.</title>
        <authorList>
            <person name="Li J."/>
            <person name="Xiang F."/>
            <person name="Wang L."/>
            <person name="Xi L."/>
            <person name="Liu J."/>
        </authorList>
    </citation>
    <scope>NUCLEOTIDE SEQUENCE [LARGE SCALE GENOMIC DNA]</scope>
    <source>
        <strain evidence="3 4">S-6-2</strain>
    </source>
</reference>
<dbReference type="GO" id="GO:0016757">
    <property type="term" value="F:glycosyltransferase activity"/>
    <property type="evidence" value="ECO:0007669"/>
    <property type="project" value="InterPro"/>
</dbReference>
<dbReference type="EMBL" id="CP020100">
    <property type="protein sequence ID" value="AQZ95968.1"/>
    <property type="molecule type" value="Genomic_DNA"/>
</dbReference>
<dbReference type="KEGG" id="ppha:BVH74_14945"/>